<dbReference type="RefSeq" id="WP_377172940.1">
    <property type="nucleotide sequence ID" value="NZ_JBHTJC010000006.1"/>
</dbReference>
<evidence type="ECO:0000313" key="3">
    <source>
        <dbReference type="Proteomes" id="UP001607157"/>
    </source>
</evidence>
<comment type="caution">
    <text evidence="2">The sequence shown here is derived from an EMBL/GenBank/DDBJ whole genome shotgun (WGS) entry which is preliminary data.</text>
</comment>
<dbReference type="PANTHER" id="PTHR43194:SF2">
    <property type="entry name" value="PEROXISOMAL MEMBRANE PROTEIN LPX1"/>
    <property type="match status" value="1"/>
</dbReference>
<feature type="domain" description="AB hydrolase-1" evidence="1">
    <location>
        <begin position="59"/>
        <end position="297"/>
    </location>
</feature>
<dbReference type="Pfam" id="PF12697">
    <property type="entry name" value="Abhydrolase_6"/>
    <property type="match status" value="1"/>
</dbReference>
<dbReference type="PRINTS" id="PR00111">
    <property type="entry name" value="ABHYDROLASE"/>
</dbReference>
<dbReference type="Gene3D" id="3.40.50.1820">
    <property type="entry name" value="alpha/beta hydrolase"/>
    <property type="match status" value="1"/>
</dbReference>
<evidence type="ECO:0000259" key="1">
    <source>
        <dbReference type="Pfam" id="PF12697"/>
    </source>
</evidence>
<dbReference type="PANTHER" id="PTHR43194">
    <property type="entry name" value="HYDROLASE ALPHA/BETA FOLD FAMILY"/>
    <property type="match status" value="1"/>
</dbReference>
<dbReference type="InterPro" id="IPR000073">
    <property type="entry name" value="AB_hydrolase_1"/>
</dbReference>
<dbReference type="GO" id="GO:0016787">
    <property type="term" value="F:hydrolase activity"/>
    <property type="evidence" value="ECO:0007669"/>
    <property type="project" value="UniProtKB-KW"/>
</dbReference>
<dbReference type="Proteomes" id="UP001607157">
    <property type="component" value="Unassembled WGS sequence"/>
</dbReference>
<gene>
    <name evidence="2" type="ORF">ACGRVM_14960</name>
</gene>
<keyword evidence="2" id="KW-0378">Hydrolase</keyword>
<organism evidence="2 3">
    <name type="scientific">Roseovarius aquimarinus</name>
    <dbReference type="NCBI Taxonomy" id="1229156"/>
    <lineage>
        <taxon>Bacteria</taxon>
        <taxon>Pseudomonadati</taxon>
        <taxon>Pseudomonadota</taxon>
        <taxon>Alphaproteobacteria</taxon>
        <taxon>Rhodobacterales</taxon>
        <taxon>Roseobacteraceae</taxon>
        <taxon>Roseovarius</taxon>
    </lineage>
</organism>
<dbReference type="EMBL" id="JBIHMM010000005">
    <property type="protein sequence ID" value="MFH0255204.1"/>
    <property type="molecule type" value="Genomic_DNA"/>
</dbReference>
<dbReference type="SUPFAM" id="SSF53474">
    <property type="entry name" value="alpha/beta-Hydrolases"/>
    <property type="match status" value="1"/>
</dbReference>
<dbReference type="InterPro" id="IPR029058">
    <property type="entry name" value="AB_hydrolase_fold"/>
</dbReference>
<evidence type="ECO:0000313" key="2">
    <source>
        <dbReference type="EMBL" id="MFH0255204.1"/>
    </source>
</evidence>
<sequence length="305" mass="32502">MSWALGALTALAAAPFLREGLRPRMGARARQAAPGAFAALPQGATHYRWLGAESGPVAVCVHGLTTPSPVWEALAEALGGMGYRVLIYDLYGRGYSDRPRGAQDADFFAGQLEALLADQGIEEKITLLGYSMGGMIAPRFAVRNPGRLRRMILLAPAGIGHDLGPASRLMANTGPFGTWAMLLIYGRSLRRALEAERAQPGAVPGMIDIQIAQTRQRGFLPAVLSSLRHTLDTDCAADHRALAEAGTPVLAIWAEKDEVIPLAGRETLAAWNPGAGHEVVPDAGHALPYSHPEEVAAILRRRLGD</sequence>
<name>A0ABW7IAI4_9RHOB</name>
<keyword evidence="3" id="KW-1185">Reference proteome</keyword>
<reference evidence="2 3" key="1">
    <citation type="submission" date="2024-10" db="EMBL/GenBank/DDBJ databases">
        <authorList>
            <person name="Yang X.-N."/>
        </authorList>
    </citation>
    <scope>NUCLEOTIDE SEQUENCE [LARGE SCALE GENOMIC DNA]</scope>
    <source>
        <strain evidence="2 3">CAU 1059</strain>
    </source>
</reference>
<accession>A0ABW7IAI4</accession>
<protein>
    <submittedName>
        <fullName evidence="2">Alpha/beta fold hydrolase</fullName>
    </submittedName>
</protein>
<dbReference type="InterPro" id="IPR050228">
    <property type="entry name" value="Carboxylesterase_BioH"/>
</dbReference>
<proteinExistence type="predicted"/>